<name>A0AAN6MNQ1_9PEZI</name>
<feature type="region of interest" description="Disordered" evidence="4">
    <location>
        <begin position="259"/>
        <end position="288"/>
    </location>
</feature>
<feature type="compositionally biased region" description="Acidic residues" evidence="4">
    <location>
        <begin position="263"/>
        <end position="273"/>
    </location>
</feature>
<feature type="compositionally biased region" description="Basic and acidic residues" evidence="4">
    <location>
        <begin position="484"/>
        <end position="493"/>
    </location>
</feature>
<feature type="compositionally biased region" description="Basic and acidic residues" evidence="4">
    <location>
        <begin position="349"/>
        <end position="372"/>
    </location>
</feature>
<dbReference type="Proteomes" id="UP001303889">
    <property type="component" value="Unassembled WGS sequence"/>
</dbReference>
<feature type="region of interest" description="Disordered" evidence="4">
    <location>
        <begin position="337"/>
        <end position="390"/>
    </location>
</feature>
<dbReference type="PANTHER" id="PTHR12214:SF0">
    <property type="entry name" value="LD29489P"/>
    <property type="match status" value="1"/>
</dbReference>
<evidence type="ECO:0000313" key="6">
    <source>
        <dbReference type="Proteomes" id="UP001303889"/>
    </source>
</evidence>
<feature type="region of interest" description="Disordered" evidence="4">
    <location>
        <begin position="1"/>
        <end position="177"/>
    </location>
</feature>
<gene>
    <name evidence="5" type="ORF">C8A05DRAFT_31963</name>
</gene>
<dbReference type="InterPro" id="IPR028211">
    <property type="entry name" value="Ntr2"/>
</dbReference>
<accession>A0AAN6MNQ1</accession>
<feature type="region of interest" description="Disordered" evidence="4">
    <location>
        <begin position="474"/>
        <end position="493"/>
    </location>
</feature>
<feature type="compositionally biased region" description="Low complexity" evidence="4">
    <location>
        <begin position="91"/>
        <end position="103"/>
    </location>
</feature>
<dbReference type="PANTHER" id="PTHR12214">
    <property type="entry name" value="GC-RICH SEQUENCE DNA-BINDING FACTOR"/>
    <property type="match status" value="1"/>
</dbReference>
<organism evidence="5 6">
    <name type="scientific">Staphylotrichum tortipilum</name>
    <dbReference type="NCBI Taxonomy" id="2831512"/>
    <lineage>
        <taxon>Eukaryota</taxon>
        <taxon>Fungi</taxon>
        <taxon>Dikarya</taxon>
        <taxon>Ascomycota</taxon>
        <taxon>Pezizomycotina</taxon>
        <taxon>Sordariomycetes</taxon>
        <taxon>Sordariomycetidae</taxon>
        <taxon>Sordariales</taxon>
        <taxon>Chaetomiaceae</taxon>
        <taxon>Staphylotrichum</taxon>
    </lineage>
</organism>
<dbReference type="GO" id="GO:0003677">
    <property type="term" value="F:DNA binding"/>
    <property type="evidence" value="ECO:0007669"/>
    <property type="project" value="InterPro"/>
</dbReference>
<feature type="coiled-coil region" evidence="3">
    <location>
        <begin position="397"/>
        <end position="441"/>
    </location>
</feature>
<sequence length="493" mass="53488">MSSFGAKRKARIIQTFDDDGDDLTPAPNSGEEERSDQSAPTGRIKFGRNKPAKSSTLRKTISIDQDVPSESASAPPATSQHDDDDDGSGGPVVVRPSVGRSGSAKVKKRPAASRLSFGPGEAAADEDTPGVTRVSKPFTPKRPLGQRLLETNALRKTASRQNLASGIPMRFGGQEEGPKYNKEYLEELQSSTPNTPQNLADLQIHDDEMELDEAELDGALVVQSTKEVAPFQAAPSAHILTEAEIRERKDRRARLAKEAEFISLDDDGDESEQDAGRKTVNFPSKKKDSRLIAEDEDLGEGYDEFVSDGGLALGRKAEREAARRHRQEMAELIKAAEVGSDVESDDSEAERRAAYEAAQRRAGLDGLHVPDHGDDEAATDPNAIPRMKPLPKLGEVLQRMRELVQGLEDEVAQRRARIGGLEKEKEEILAREKEVQEILNQAGAKYQAVVGSAGGSVTDVAKLVGRSPLALAERGLESFGATPTRREDPEEMA</sequence>
<dbReference type="EMBL" id="MU855405">
    <property type="protein sequence ID" value="KAK3904282.1"/>
    <property type="molecule type" value="Genomic_DNA"/>
</dbReference>
<evidence type="ECO:0000256" key="4">
    <source>
        <dbReference type="SAM" id="MobiDB-lite"/>
    </source>
</evidence>
<comment type="caution">
    <text evidence="5">The sequence shown here is derived from an EMBL/GenBank/DDBJ whole genome shotgun (WGS) entry which is preliminary data.</text>
</comment>
<keyword evidence="2" id="KW-0539">Nucleus</keyword>
<dbReference type="Pfam" id="PF15458">
    <property type="entry name" value="NTR2"/>
    <property type="match status" value="1"/>
</dbReference>
<reference evidence="5" key="1">
    <citation type="journal article" date="2023" name="Mol. Phylogenet. Evol.">
        <title>Genome-scale phylogeny and comparative genomics of the fungal order Sordariales.</title>
        <authorList>
            <person name="Hensen N."/>
            <person name="Bonometti L."/>
            <person name="Westerberg I."/>
            <person name="Brannstrom I.O."/>
            <person name="Guillou S."/>
            <person name="Cros-Aarteil S."/>
            <person name="Calhoun S."/>
            <person name="Haridas S."/>
            <person name="Kuo A."/>
            <person name="Mondo S."/>
            <person name="Pangilinan J."/>
            <person name="Riley R."/>
            <person name="LaButti K."/>
            <person name="Andreopoulos B."/>
            <person name="Lipzen A."/>
            <person name="Chen C."/>
            <person name="Yan M."/>
            <person name="Daum C."/>
            <person name="Ng V."/>
            <person name="Clum A."/>
            <person name="Steindorff A."/>
            <person name="Ohm R.A."/>
            <person name="Martin F."/>
            <person name="Silar P."/>
            <person name="Natvig D.O."/>
            <person name="Lalanne C."/>
            <person name="Gautier V."/>
            <person name="Ament-Velasquez S.L."/>
            <person name="Kruys A."/>
            <person name="Hutchinson M.I."/>
            <person name="Powell A.J."/>
            <person name="Barry K."/>
            <person name="Miller A.N."/>
            <person name="Grigoriev I.V."/>
            <person name="Debuchy R."/>
            <person name="Gladieux P."/>
            <person name="Hiltunen Thoren M."/>
            <person name="Johannesson H."/>
        </authorList>
    </citation>
    <scope>NUCLEOTIDE SEQUENCE</scope>
    <source>
        <strain evidence="5">CBS 103.79</strain>
    </source>
</reference>
<dbReference type="AlphaFoldDB" id="A0AAN6MNQ1"/>
<evidence type="ECO:0000256" key="3">
    <source>
        <dbReference type="SAM" id="Coils"/>
    </source>
</evidence>
<evidence type="ECO:0000256" key="2">
    <source>
        <dbReference type="ARBA" id="ARBA00023242"/>
    </source>
</evidence>
<reference evidence="5" key="2">
    <citation type="submission" date="2023-05" db="EMBL/GenBank/DDBJ databases">
        <authorList>
            <consortium name="Lawrence Berkeley National Laboratory"/>
            <person name="Steindorff A."/>
            <person name="Hensen N."/>
            <person name="Bonometti L."/>
            <person name="Westerberg I."/>
            <person name="Brannstrom I.O."/>
            <person name="Guillou S."/>
            <person name="Cros-Aarteil S."/>
            <person name="Calhoun S."/>
            <person name="Haridas S."/>
            <person name="Kuo A."/>
            <person name="Mondo S."/>
            <person name="Pangilinan J."/>
            <person name="Riley R."/>
            <person name="Labutti K."/>
            <person name="Andreopoulos B."/>
            <person name="Lipzen A."/>
            <person name="Chen C."/>
            <person name="Yanf M."/>
            <person name="Daum C."/>
            <person name="Ng V."/>
            <person name="Clum A."/>
            <person name="Ohm R."/>
            <person name="Martin F."/>
            <person name="Silar P."/>
            <person name="Natvig D."/>
            <person name="Lalanne C."/>
            <person name="Gautier V."/>
            <person name="Ament-Velasquez S.L."/>
            <person name="Kruys A."/>
            <person name="Hutchinson M.I."/>
            <person name="Powell A.J."/>
            <person name="Barry K."/>
            <person name="Miller A.N."/>
            <person name="Grigoriev I.V."/>
            <person name="Debuchy R."/>
            <person name="Gladieux P."/>
            <person name="Thoren M.H."/>
            <person name="Johannesson H."/>
        </authorList>
    </citation>
    <scope>NUCLEOTIDE SEQUENCE</scope>
    <source>
        <strain evidence="5">CBS 103.79</strain>
    </source>
</reference>
<proteinExistence type="predicted"/>
<comment type="subcellular location">
    <subcellularLocation>
        <location evidence="1">Nucleus</location>
    </subcellularLocation>
</comment>
<feature type="compositionally biased region" description="Polar residues" evidence="4">
    <location>
        <begin position="52"/>
        <end position="63"/>
    </location>
</feature>
<protein>
    <submittedName>
        <fullName evidence="5">Nineteen complex-related protein 2-domain-containing protein</fullName>
    </submittedName>
</protein>
<keyword evidence="6" id="KW-1185">Reference proteome</keyword>
<evidence type="ECO:0000313" key="5">
    <source>
        <dbReference type="EMBL" id="KAK3904282.1"/>
    </source>
</evidence>
<keyword evidence="3" id="KW-0175">Coiled coil</keyword>
<dbReference type="GO" id="GO:0000390">
    <property type="term" value="P:spliceosomal complex disassembly"/>
    <property type="evidence" value="ECO:0007669"/>
    <property type="project" value="InterPro"/>
</dbReference>
<evidence type="ECO:0000256" key="1">
    <source>
        <dbReference type="ARBA" id="ARBA00004123"/>
    </source>
</evidence>
<feature type="compositionally biased region" description="Low complexity" evidence="4">
    <location>
        <begin position="68"/>
        <end position="77"/>
    </location>
</feature>
<dbReference type="GO" id="GO:0071008">
    <property type="term" value="C:U2-type post-mRNA release spliceosomal complex"/>
    <property type="evidence" value="ECO:0007669"/>
    <property type="project" value="InterPro"/>
</dbReference>
<feature type="compositionally biased region" description="Basic residues" evidence="4">
    <location>
        <begin position="1"/>
        <end position="11"/>
    </location>
</feature>
<dbReference type="InterPro" id="IPR012890">
    <property type="entry name" value="GCFC2-like"/>
</dbReference>